<proteinExistence type="predicted"/>
<dbReference type="InterPro" id="IPR045341">
    <property type="entry name" value="DUF6532"/>
</dbReference>
<dbReference type="Proteomes" id="UP000578531">
    <property type="component" value="Unassembled WGS sequence"/>
</dbReference>
<keyword evidence="4" id="KW-1185">Reference proteome</keyword>
<evidence type="ECO:0000313" key="3">
    <source>
        <dbReference type="EMBL" id="KAF6240496.1"/>
    </source>
</evidence>
<feature type="compositionally biased region" description="Basic and acidic residues" evidence="1">
    <location>
        <begin position="183"/>
        <end position="208"/>
    </location>
</feature>
<feature type="region of interest" description="Disordered" evidence="1">
    <location>
        <begin position="182"/>
        <end position="246"/>
    </location>
</feature>
<comment type="caution">
    <text evidence="3">The sequence shown here is derived from an EMBL/GenBank/DDBJ whole genome shotgun (WGS) entry which is preliminary data.</text>
</comment>
<reference evidence="3 4" key="1">
    <citation type="journal article" date="2020" name="Genomics">
        <title>Complete, high-quality genomes from long-read metagenomic sequencing of two wolf lichen thalli reveals enigmatic genome architecture.</title>
        <authorList>
            <person name="McKenzie S.K."/>
            <person name="Walston R.F."/>
            <person name="Allen J.L."/>
        </authorList>
    </citation>
    <scope>NUCLEOTIDE SEQUENCE [LARGE SCALE GENOMIC DNA]</scope>
    <source>
        <strain evidence="3">WasteWater2</strain>
    </source>
</reference>
<dbReference type="EMBL" id="JACCJC010000003">
    <property type="protein sequence ID" value="KAF6240496.1"/>
    <property type="molecule type" value="Genomic_DNA"/>
</dbReference>
<feature type="region of interest" description="Disordered" evidence="1">
    <location>
        <begin position="9"/>
        <end position="137"/>
    </location>
</feature>
<protein>
    <recommendedName>
        <fullName evidence="2">DUF6532 domain-containing protein</fullName>
    </recommendedName>
</protein>
<accession>A0A8H6G4Q6</accession>
<evidence type="ECO:0000259" key="2">
    <source>
        <dbReference type="Pfam" id="PF20149"/>
    </source>
</evidence>
<organism evidence="3 4">
    <name type="scientific">Letharia columbiana</name>
    <dbReference type="NCBI Taxonomy" id="112416"/>
    <lineage>
        <taxon>Eukaryota</taxon>
        <taxon>Fungi</taxon>
        <taxon>Dikarya</taxon>
        <taxon>Ascomycota</taxon>
        <taxon>Pezizomycotina</taxon>
        <taxon>Lecanoromycetes</taxon>
        <taxon>OSLEUM clade</taxon>
        <taxon>Lecanoromycetidae</taxon>
        <taxon>Lecanorales</taxon>
        <taxon>Lecanorineae</taxon>
        <taxon>Parmeliaceae</taxon>
        <taxon>Letharia</taxon>
    </lineage>
</organism>
<dbReference type="AlphaFoldDB" id="A0A8H6G4Q6"/>
<dbReference type="RefSeq" id="XP_037169755.1">
    <property type="nucleotide sequence ID" value="XM_037303108.1"/>
</dbReference>
<dbReference type="Pfam" id="PF20149">
    <property type="entry name" value="DUF6532"/>
    <property type="match status" value="1"/>
</dbReference>
<feature type="compositionally biased region" description="Polar residues" evidence="1">
    <location>
        <begin position="31"/>
        <end position="44"/>
    </location>
</feature>
<evidence type="ECO:0000256" key="1">
    <source>
        <dbReference type="SAM" id="MobiDB-lite"/>
    </source>
</evidence>
<gene>
    <name evidence="3" type="ORF">HO173_001164</name>
</gene>
<dbReference type="GeneID" id="59282840"/>
<feature type="compositionally biased region" description="Basic and acidic residues" evidence="1">
    <location>
        <begin position="72"/>
        <end position="83"/>
    </location>
</feature>
<sequence>MIDFVRWCRRQTATRGPELPKTNGATGDPSCLQSLPTTEDNISLGTGAIDRDPVYGDPISGPRKRRRSYSHSHGDKDRERPVEAPHSILGNSKKRRPNSSSSRIKDSERWGDERPSSFVSDSNVEKSDDPSSGIRPASVSLMNLSEGTASAEEKLVSKYEDTLKGNEKEWYLRLQRLMNTIRENSKERRPNSSSSRIKDSERRGDERPSSSVSDSSIEKSDDPSSGVRPASVSLMNSSKRTASTEEKLILKNKDTLKGNEKELYLRVERCVDTKMYQDGAWETNVTSIWEEEAAKLQAEKEGVVAKLASPSITANMTEVRKAPSKKQVTSLERRQERARQSLMRVCKTHIREWYKLDGLSPDELAKRVNYLLDEERFQSPEDHYDDSKGHPSFRFHAPQLRKLTVERFFAKPQASGRKDPTLAKIYAYGKAPCIYAATVHQCLTAWRDGSFDKSIKNTKAVMNKILQKQLATWNNLSDNYRDNVCRGLKQSMLEAVPENDRWETLVQPRREPTDCANLDRAQHTY</sequence>
<name>A0A8H6G4Q6_9LECA</name>
<dbReference type="OrthoDB" id="5354529at2759"/>
<evidence type="ECO:0000313" key="4">
    <source>
        <dbReference type="Proteomes" id="UP000578531"/>
    </source>
</evidence>
<feature type="compositionally biased region" description="Basic and acidic residues" evidence="1">
    <location>
        <begin position="103"/>
        <end position="115"/>
    </location>
</feature>
<feature type="domain" description="DUF6532" evidence="2">
    <location>
        <begin position="299"/>
        <end position="473"/>
    </location>
</feature>